<reference evidence="2 3" key="1">
    <citation type="journal article" date="2009" name="J. Bacteriol.">
        <title>Complete genome sequence of Robiginitalea biformata HTCC2501.</title>
        <authorList>
            <person name="Oh H.M."/>
            <person name="Giovannoni S.J."/>
            <person name="Lee K."/>
            <person name="Ferriera S."/>
            <person name="Johnson J."/>
            <person name="Cho J.C."/>
        </authorList>
    </citation>
    <scope>NUCLEOTIDE SEQUENCE [LARGE SCALE GENOMIC DNA]</scope>
    <source>
        <strain evidence="3">ATCC BAA-864 / HTCC2501 / KCTC 12146</strain>
    </source>
</reference>
<accession>A4CJK1</accession>
<keyword evidence="1" id="KW-1133">Transmembrane helix</keyword>
<name>A4CJK1_ROBBH</name>
<keyword evidence="1" id="KW-0812">Transmembrane</keyword>
<dbReference type="Pfam" id="PF20532">
    <property type="entry name" value="DUF6747"/>
    <property type="match status" value="1"/>
</dbReference>
<protein>
    <submittedName>
        <fullName evidence="2">Uncharacterized protein</fullName>
    </submittedName>
</protein>
<evidence type="ECO:0000313" key="3">
    <source>
        <dbReference type="Proteomes" id="UP000009049"/>
    </source>
</evidence>
<evidence type="ECO:0000256" key="1">
    <source>
        <dbReference type="SAM" id="Phobius"/>
    </source>
</evidence>
<dbReference type="KEGG" id="rbi:RB2501_09405"/>
<dbReference type="RefSeq" id="WP_015753864.1">
    <property type="nucleotide sequence ID" value="NC_013222.1"/>
</dbReference>
<organism evidence="2 3">
    <name type="scientific">Robiginitalea biformata (strain ATCC BAA-864 / DSM 15991 / KCTC 12146 / HTCC2501)</name>
    <dbReference type="NCBI Taxonomy" id="313596"/>
    <lineage>
        <taxon>Bacteria</taxon>
        <taxon>Pseudomonadati</taxon>
        <taxon>Bacteroidota</taxon>
        <taxon>Flavobacteriia</taxon>
        <taxon>Flavobacteriales</taxon>
        <taxon>Flavobacteriaceae</taxon>
        <taxon>Robiginitalea</taxon>
    </lineage>
</organism>
<keyword evidence="3" id="KW-1185">Reference proteome</keyword>
<gene>
    <name evidence="2" type="ordered locus">RB2501_09405</name>
</gene>
<proteinExistence type="predicted"/>
<dbReference type="InterPro" id="IPR046635">
    <property type="entry name" value="DUF6747"/>
</dbReference>
<dbReference type="Proteomes" id="UP000009049">
    <property type="component" value="Chromosome"/>
</dbReference>
<sequence length="56" mass="6812">MKTILLLREIYFEGFKGIGHFLVRNYFKVFAWISFTLFFIVLYAFIYRIVTGFVFD</sequence>
<dbReference type="HOGENOM" id="CLU_210971_0_0_10"/>
<keyword evidence="1" id="KW-0472">Membrane</keyword>
<dbReference type="EMBL" id="CP001712">
    <property type="protein sequence ID" value="EAR17109.1"/>
    <property type="molecule type" value="Genomic_DNA"/>
</dbReference>
<evidence type="ECO:0000313" key="2">
    <source>
        <dbReference type="EMBL" id="EAR17109.1"/>
    </source>
</evidence>
<dbReference type="AlphaFoldDB" id="A4CJK1"/>
<feature type="transmembrane region" description="Helical" evidence="1">
    <location>
        <begin position="29"/>
        <end position="50"/>
    </location>
</feature>